<dbReference type="GO" id="GO:0004523">
    <property type="term" value="F:RNA-DNA hybrid ribonuclease activity"/>
    <property type="evidence" value="ECO:0007669"/>
    <property type="project" value="InterPro"/>
</dbReference>
<feature type="non-terminal residue" evidence="2">
    <location>
        <position position="1"/>
    </location>
</feature>
<evidence type="ECO:0000313" key="3">
    <source>
        <dbReference type="Proteomes" id="UP000257109"/>
    </source>
</evidence>
<comment type="caution">
    <text evidence="2">The sequence shown here is derived from an EMBL/GenBank/DDBJ whole genome shotgun (WGS) entry which is preliminary data.</text>
</comment>
<dbReference type="InterPro" id="IPR002156">
    <property type="entry name" value="RNaseH_domain"/>
</dbReference>
<dbReference type="PANTHER" id="PTHR48475:SF1">
    <property type="entry name" value="RNASE H TYPE-1 DOMAIN-CONTAINING PROTEIN"/>
    <property type="match status" value="1"/>
</dbReference>
<dbReference type="GO" id="GO:0003676">
    <property type="term" value="F:nucleic acid binding"/>
    <property type="evidence" value="ECO:0007669"/>
    <property type="project" value="InterPro"/>
</dbReference>
<dbReference type="InterPro" id="IPR012337">
    <property type="entry name" value="RNaseH-like_sf"/>
</dbReference>
<dbReference type="OrthoDB" id="1432522at2759"/>
<organism evidence="2 3">
    <name type="scientific">Mucuna pruriens</name>
    <name type="common">Velvet bean</name>
    <name type="synonym">Dolichos pruriens</name>
    <dbReference type="NCBI Taxonomy" id="157652"/>
    <lineage>
        <taxon>Eukaryota</taxon>
        <taxon>Viridiplantae</taxon>
        <taxon>Streptophyta</taxon>
        <taxon>Embryophyta</taxon>
        <taxon>Tracheophyta</taxon>
        <taxon>Spermatophyta</taxon>
        <taxon>Magnoliopsida</taxon>
        <taxon>eudicotyledons</taxon>
        <taxon>Gunneridae</taxon>
        <taxon>Pentapetalae</taxon>
        <taxon>rosids</taxon>
        <taxon>fabids</taxon>
        <taxon>Fabales</taxon>
        <taxon>Fabaceae</taxon>
        <taxon>Papilionoideae</taxon>
        <taxon>50 kb inversion clade</taxon>
        <taxon>NPAAA clade</taxon>
        <taxon>indigoferoid/millettioid clade</taxon>
        <taxon>Phaseoleae</taxon>
        <taxon>Mucuna</taxon>
    </lineage>
</organism>
<reference evidence="2" key="1">
    <citation type="submission" date="2018-05" db="EMBL/GenBank/DDBJ databases">
        <title>Draft genome of Mucuna pruriens seed.</title>
        <authorList>
            <person name="Nnadi N.E."/>
            <person name="Vos R."/>
            <person name="Hasami M.H."/>
            <person name="Devisetty U.K."/>
            <person name="Aguiy J.C."/>
        </authorList>
    </citation>
    <scope>NUCLEOTIDE SEQUENCE [LARGE SCALE GENOMIC DNA]</scope>
    <source>
        <strain evidence="2">JCA_2017</strain>
    </source>
</reference>
<dbReference type="SUPFAM" id="SSF53098">
    <property type="entry name" value="Ribonuclease H-like"/>
    <property type="match status" value="1"/>
</dbReference>
<dbReference type="InterPro" id="IPR036397">
    <property type="entry name" value="RNaseH_sf"/>
</dbReference>
<evidence type="ECO:0000313" key="2">
    <source>
        <dbReference type="EMBL" id="RDX64933.1"/>
    </source>
</evidence>
<dbReference type="PANTHER" id="PTHR48475">
    <property type="entry name" value="RIBONUCLEASE H"/>
    <property type="match status" value="1"/>
</dbReference>
<dbReference type="Proteomes" id="UP000257109">
    <property type="component" value="Unassembled WGS sequence"/>
</dbReference>
<dbReference type="AlphaFoldDB" id="A0A371EFV9"/>
<accession>A0A371EFV9</accession>
<sequence>MLGNGIGTTLPSLEVQYFPFLTKLGFDCTNIMAEYEACAIGITMAIKHQVKRLKETRDPKLIPYHSHVTTMGEQFDKISFHYVPRDENQIADALATLSSML</sequence>
<protein>
    <recommendedName>
        <fullName evidence="1">RNase H type-1 domain-containing protein</fullName>
    </recommendedName>
</protein>
<proteinExistence type="predicted"/>
<dbReference type="EMBL" id="QJKJ01014149">
    <property type="protein sequence ID" value="RDX64933.1"/>
    <property type="molecule type" value="Genomic_DNA"/>
</dbReference>
<gene>
    <name evidence="2" type="ORF">CR513_56450</name>
</gene>
<dbReference type="Pfam" id="PF13456">
    <property type="entry name" value="RVT_3"/>
    <property type="match status" value="1"/>
</dbReference>
<feature type="domain" description="RNase H type-1" evidence="1">
    <location>
        <begin position="49"/>
        <end position="96"/>
    </location>
</feature>
<keyword evidence="3" id="KW-1185">Reference proteome</keyword>
<evidence type="ECO:0000259" key="1">
    <source>
        <dbReference type="Pfam" id="PF13456"/>
    </source>
</evidence>
<dbReference type="Gene3D" id="3.30.420.10">
    <property type="entry name" value="Ribonuclease H-like superfamily/Ribonuclease H"/>
    <property type="match status" value="1"/>
</dbReference>
<name>A0A371EFV9_MUCPR</name>